<dbReference type="HOGENOM" id="CLU_2513420_0_0_1"/>
<proteinExistence type="predicted"/>
<reference evidence="1 2" key="1">
    <citation type="journal article" date="2014" name="PLoS Genet.">
        <title>Analysis of the Phlebiopsis gigantea genome, transcriptome and secretome provides insight into its pioneer colonization strategies of wood.</title>
        <authorList>
            <person name="Hori C."/>
            <person name="Ishida T."/>
            <person name="Igarashi K."/>
            <person name="Samejima M."/>
            <person name="Suzuki H."/>
            <person name="Master E."/>
            <person name="Ferreira P."/>
            <person name="Ruiz-Duenas F.J."/>
            <person name="Held B."/>
            <person name="Canessa P."/>
            <person name="Larrondo L.F."/>
            <person name="Schmoll M."/>
            <person name="Druzhinina I.S."/>
            <person name="Kubicek C.P."/>
            <person name="Gaskell J.A."/>
            <person name="Kersten P."/>
            <person name="St John F."/>
            <person name="Glasner J."/>
            <person name="Sabat G."/>
            <person name="Splinter BonDurant S."/>
            <person name="Syed K."/>
            <person name="Yadav J."/>
            <person name="Mgbeahuruike A.C."/>
            <person name="Kovalchuk A."/>
            <person name="Asiegbu F.O."/>
            <person name="Lackner G."/>
            <person name="Hoffmeister D."/>
            <person name="Rencoret J."/>
            <person name="Gutierrez A."/>
            <person name="Sun H."/>
            <person name="Lindquist E."/>
            <person name="Barry K."/>
            <person name="Riley R."/>
            <person name="Grigoriev I.V."/>
            <person name="Henrissat B."/>
            <person name="Kues U."/>
            <person name="Berka R.M."/>
            <person name="Martinez A.T."/>
            <person name="Covert S.F."/>
            <person name="Blanchette R.A."/>
            <person name="Cullen D."/>
        </authorList>
    </citation>
    <scope>NUCLEOTIDE SEQUENCE [LARGE SCALE GENOMIC DNA]</scope>
    <source>
        <strain evidence="1 2">11061_1 CR5-6</strain>
    </source>
</reference>
<gene>
    <name evidence="1" type="ORF">PHLGIDRAFT_478831</name>
</gene>
<evidence type="ECO:0000313" key="2">
    <source>
        <dbReference type="Proteomes" id="UP000053257"/>
    </source>
</evidence>
<dbReference type="EMBL" id="KN840528">
    <property type="protein sequence ID" value="KIP06006.1"/>
    <property type="molecule type" value="Genomic_DNA"/>
</dbReference>
<accession>A0A0C3RWL7</accession>
<dbReference type="Proteomes" id="UP000053257">
    <property type="component" value="Unassembled WGS sequence"/>
</dbReference>
<name>A0A0C3RWL7_PHLG1</name>
<protein>
    <submittedName>
        <fullName evidence="1">Uncharacterized protein</fullName>
    </submittedName>
</protein>
<dbReference type="AlphaFoldDB" id="A0A0C3RWL7"/>
<organism evidence="1 2">
    <name type="scientific">Phlebiopsis gigantea (strain 11061_1 CR5-6)</name>
    <name type="common">White-rot fungus</name>
    <name type="synonym">Peniophora gigantea</name>
    <dbReference type="NCBI Taxonomy" id="745531"/>
    <lineage>
        <taxon>Eukaryota</taxon>
        <taxon>Fungi</taxon>
        <taxon>Dikarya</taxon>
        <taxon>Basidiomycota</taxon>
        <taxon>Agaricomycotina</taxon>
        <taxon>Agaricomycetes</taxon>
        <taxon>Polyporales</taxon>
        <taxon>Phanerochaetaceae</taxon>
        <taxon>Phlebiopsis</taxon>
    </lineage>
</organism>
<sequence length="85" mass="9586">MLEVFSRSLAHRNNLNRARTAGCLICCVFITERLDLGPWYGNRMMTYNICNYKITAFMASDKGIHSKACASLLLSYRGAISFNLS</sequence>
<evidence type="ECO:0000313" key="1">
    <source>
        <dbReference type="EMBL" id="KIP06006.1"/>
    </source>
</evidence>
<keyword evidence="2" id="KW-1185">Reference proteome</keyword>